<evidence type="ECO:0000313" key="2">
    <source>
        <dbReference type="EMBL" id="RVU04635.1"/>
    </source>
</evidence>
<gene>
    <name evidence="2" type="ORF">EOE18_10735</name>
</gene>
<dbReference type="Pfam" id="PF09386">
    <property type="entry name" value="ParD"/>
    <property type="match status" value="1"/>
</dbReference>
<dbReference type="AlphaFoldDB" id="A0A437N3Y9"/>
<dbReference type="InterPro" id="IPR022789">
    <property type="entry name" value="ParD"/>
</dbReference>
<evidence type="ECO:0000256" key="1">
    <source>
        <dbReference type="ARBA" id="ARBA00022649"/>
    </source>
</evidence>
<name>A0A437N3Y9_9SPHN</name>
<dbReference type="InterPro" id="IPR010985">
    <property type="entry name" value="Ribbon_hlx_hlx"/>
</dbReference>
<proteinExistence type="predicted"/>
<dbReference type="InterPro" id="IPR038296">
    <property type="entry name" value="ParD_sf"/>
</dbReference>
<comment type="caution">
    <text evidence="2">The sequence shown here is derived from an EMBL/GenBank/DDBJ whole genome shotgun (WGS) entry which is preliminary data.</text>
</comment>
<protein>
    <submittedName>
        <fullName evidence="2">Antitoxin</fullName>
    </submittedName>
</protein>
<dbReference type="SUPFAM" id="SSF47598">
    <property type="entry name" value="Ribbon-helix-helix"/>
    <property type="match status" value="1"/>
</dbReference>
<sequence length="84" mass="9024">MSRLTIDITSQQHQSLKALAALQGKTIKQYALERLFPADASGDQAWRELQVLLGERIEQGLAGQTSALSISAIVDEELGTGQAS</sequence>
<dbReference type="RefSeq" id="WP_127709324.1">
    <property type="nucleotide sequence ID" value="NZ_SACO01000007.1"/>
</dbReference>
<dbReference type="Gene3D" id="6.10.180.10">
    <property type="entry name" value="Antitoxin ParD"/>
    <property type="match status" value="1"/>
</dbReference>
<keyword evidence="3" id="KW-1185">Reference proteome</keyword>
<dbReference type="GO" id="GO:0006355">
    <property type="term" value="P:regulation of DNA-templated transcription"/>
    <property type="evidence" value="ECO:0007669"/>
    <property type="project" value="InterPro"/>
</dbReference>
<keyword evidence="1" id="KW-1277">Toxin-antitoxin system</keyword>
<evidence type="ECO:0000313" key="3">
    <source>
        <dbReference type="Proteomes" id="UP000282837"/>
    </source>
</evidence>
<dbReference type="EMBL" id="SACO01000007">
    <property type="protein sequence ID" value="RVU04635.1"/>
    <property type="molecule type" value="Genomic_DNA"/>
</dbReference>
<dbReference type="OrthoDB" id="8549996at2"/>
<dbReference type="Proteomes" id="UP000282837">
    <property type="component" value="Unassembled WGS sequence"/>
</dbReference>
<reference evidence="2 3" key="1">
    <citation type="submission" date="2019-01" db="EMBL/GenBank/DDBJ databases">
        <authorList>
            <person name="Chen W.-M."/>
        </authorList>
    </citation>
    <scope>NUCLEOTIDE SEQUENCE [LARGE SCALE GENOMIC DNA]</scope>
    <source>
        <strain evidence="2 3">FSY-9</strain>
    </source>
</reference>
<accession>A0A437N3Y9</accession>
<organism evidence="2 3">
    <name type="scientific">Novosphingobium umbonatum</name>
    <dbReference type="NCBI Taxonomy" id="1908524"/>
    <lineage>
        <taxon>Bacteria</taxon>
        <taxon>Pseudomonadati</taxon>
        <taxon>Pseudomonadota</taxon>
        <taxon>Alphaproteobacteria</taxon>
        <taxon>Sphingomonadales</taxon>
        <taxon>Sphingomonadaceae</taxon>
        <taxon>Novosphingobium</taxon>
    </lineage>
</organism>